<sequence length="941" mass="103139">MRPLSGTKVFSCLLLLSSAAMLAAQSTLGDIAGTVHDATGADIANASVTLVNTDSGIKSSQTSSGDGSYRFQQVAPGHYRLEITAAGFSKTGISNLTVNLDAHLTQDVTLSVGSTGEVVEVNGYSPQINTESNSVGGVVTQDEIDKLPVNTRQYLNLALLVPGTSQDASRSFYNNVQIGGGSGYYTNGFVIDGVSNVFAEMGEPRQNFPQGGVQEFKVNITQYPAEYGLSMGGLISVVTKSGTNAFHGEAFELWRNKAINAPKFNQTVNPEFNRNQFGGDIGGPILKDRTHFYLAFERTQTSEVYTVAANPSYYSANNGAFSKPSHDQMFTARVDHKLTDKQALFARYAQEWNLLSYQGCGGATVRNCYNGEIPRQSLVVGHTYTLSPRLLNDLRFQYAYASYQLGPPNAPIPTNPGSYSQQVLNSLQTAYTFPGFSYGFGYADTGVERRFQLLDSVSYVLGKHTFKAGFDVSYIPFTDGAASNYNGTWTFGTDQVFDPNNASTIAALKNPTSYTQTIPFISTKIPTAPLGLYGEDEWKVSRNLTVNLGLRWERQFGSFNERLNYTTAQSQIPFINNNKARGDSNNFAPRIGLVWDITGKSRDVIRAGYGIYYNNIQTLQNFSEARNLVSCSISIVSPSYPNPFGAGKTAADYCSTNKPTVTFMAPNFQNPYAQQYSAGYSRQISNNLSVNLDGLYSYSLHDYRTIDLNYPTSGTTRPATGWNIIYMRAPIAASKYKALFVRVDKRLSRRHMYTVSYTLQSTRDNNPQATATNPLNLGLDWGPGNADRRHALVASFGYQLPWGIVSSGILTLRSATPFSAYAATVNADSITQYVPGTTRNQVNRDVDFSLINTYRASRGLAAVDPSTVQNSAYKSFDLRLLKNFRIHDRFSLEVYGQAFNLFGANNYLYNSITTSAASATFGRATDSGNRQQGELAARFTF</sequence>
<dbReference type="KEGG" id="talb:FTW19_01115"/>
<organism evidence="9 10">
    <name type="scientific">Terriglobus albidus</name>
    <dbReference type="NCBI Taxonomy" id="1592106"/>
    <lineage>
        <taxon>Bacteria</taxon>
        <taxon>Pseudomonadati</taxon>
        <taxon>Acidobacteriota</taxon>
        <taxon>Terriglobia</taxon>
        <taxon>Terriglobales</taxon>
        <taxon>Acidobacteriaceae</taxon>
        <taxon>Terriglobus</taxon>
    </lineage>
</organism>
<feature type="signal peptide" evidence="7">
    <location>
        <begin position="1"/>
        <end position="23"/>
    </location>
</feature>
<dbReference type="PANTHER" id="PTHR30069:SF46">
    <property type="entry name" value="OAR PROTEIN"/>
    <property type="match status" value="1"/>
</dbReference>
<dbReference type="Gene3D" id="2.40.170.20">
    <property type="entry name" value="TonB-dependent receptor, beta-barrel domain"/>
    <property type="match status" value="1"/>
</dbReference>
<dbReference type="PANTHER" id="PTHR30069">
    <property type="entry name" value="TONB-DEPENDENT OUTER MEMBRANE RECEPTOR"/>
    <property type="match status" value="1"/>
</dbReference>
<evidence type="ECO:0000313" key="10">
    <source>
        <dbReference type="Proteomes" id="UP000321820"/>
    </source>
</evidence>
<dbReference type="RefSeq" id="WP_147645865.1">
    <property type="nucleotide sequence ID" value="NZ_CP042806.1"/>
</dbReference>
<dbReference type="GO" id="GO:0009279">
    <property type="term" value="C:cell outer membrane"/>
    <property type="evidence" value="ECO:0007669"/>
    <property type="project" value="UniProtKB-SubCell"/>
</dbReference>
<dbReference type="SUPFAM" id="SSF56935">
    <property type="entry name" value="Porins"/>
    <property type="match status" value="1"/>
</dbReference>
<dbReference type="GO" id="GO:0015344">
    <property type="term" value="F:siderophore uptake transmembrane transporter activity"/>
    <property type="evidence" value="ECO:0007669"/>
    <property type="project" value="TreeGrafter"/>
</dbReference>
<protein>
    <submittedName>
        <fullName evidence="9">TonB-dependent receptor</fullName>
    </submittedName>
</protein>
<dbReference type="InterPro" id="IPR036942">
    <property type="entry name" value="Beta-barrel_TonB_sf"/>
</dbReference>
<evidence type="ECO:0000313" key="9">
    <source>
        <dbReference type="EMBL" id="QEE26727.1"/>
    </source>
</evidence>
<keyword evidence="4" id="KW-0812">Transmembrane</keyword>
<name>A0A5B9E8Y5_9BACT</name>
<evidence type="ECO:0000256" key="4">
    <source>
        <dbReference type="ARBA" id="ARBA00022692"/>
    </source>
</evidence>
<keyword evidence="10" id="KW-1185">Reference proteome</keyword>
<dbReference type="AlphaFoldDB" id="A0A5B9E8Y5"/>
<evidence type="ECO:0000256" key="6">
    <source>
        <dbReference type="ARBA" id="ARBA00023237"/>
    </source>
</evidence>
<keyword evidence="3" id="KW-1134">Transmembrane beta strand</keyword>
<reference evidence="9 10" key="1">
    <citation type="submission" date="2019-08" db="EMBL/GenBank/DDBJ databases">
        <title>Complete genome sequence of Terriglobus albidus strain ORNL.</title>
        <authorList>
            <person name="Podar M."/>
        </authorList>
    </citation>
    <scope>NUCLEOTIDE SEQUENCE [LARGE SCALE GENOMIC DNA]</scope>
    <source>
        <strain evidence="9 10">ORNL</strain>
    </source>
</reference>
<dbReference type="InterPro" id="IPR008969">
    <property type="entry name" value="CarboxyPept-like_regulatory"/>
</dbReference>
<evidence type="ECO:0000259" key="8">
    <source>
        <dbReference type="Pfam" id="PF25183"/>
    </source>
</evidence>
<dbReference type="InterPro" id="IPR057601">
    <property type="entry name" value="Oar-like_b-barrel"/>
</dbReference>
<evidence type="ECO:0000256" key="7">
    <source>
        <dbReference type="SAM" id="SignalP"/>
    </source>
</evidence>
<feature type="chain" id="PRO_5022660061" evidence="7">
    <location>
        <begin position="24"/>
        <end position="941"/>
    </location>
</feature>
<dbReference type="SUPFAM" id="SSF49464">
    <property type="entry name" value="Carboxypeptidase regulatory domain-like"/>
    <property type="match status" value="1"/>
</dbReference>
<keyword evidence="5" id="KW-0472">Membrane</keyword>
<evidence type="ECO:0000256" key="3">
    <source>
        <dbReference type="ARBA" id="ARBA00022452"/>
    </source>
</evidence>
<keyword evidence="9" id="KW-0675">Receptor</keyword>
<keyword evidence="7" id="KW-0732">Signal</keyword>
<dbReference type="GO" id="GO:0044718">
    <property type="term" value="P:siderophore transmembrane transport"/>
    <property type="evidence" value="ECO:0007669"/>
    <property type="project" value="TreeGrafter"/>
</dbReference>
<accession>A0A5B9E8Y5</accession>
<dbReference type="Gene3D" id="2.60.40.1120">
    <property type="entry name" value="Carboxypeptidase-like, regulatory domain"/>
    <property type="match status" value="1"/>
</dbReference>
<dbReference type="Proteomes" id="UP000321820">
    <property type="component" value="Chromosome"/>
</dbReference>
<evidence type="ECO:0000256" key="5">
    <source>
        <dbReference type="ARBA" id="ARBA00023136"/>
    </source>
</evidence>
<keyword evidence="6" id="KW-0998">Cell outer membrane</keyword>
<dbReference type="Pfam" id="PF13620">
    <property type="entry name" value="CarboxypepD_reg"/>
    <property type="match status" value="1"/>
</dbReference>
<evidence type="ECO:0000256" key="2">
    <source>
        <dbReference type="ARBA" id="ARBA00022448"/>
    </source>
</evidence>
<dbReference type="OrthoDB" id="97893at2"/>
<gene>
    <name evidence="9" type="ORF">FTW19_01115</name>
</gene>
<evidence type="ECO:0000256" key="1">
    <source>
        <dbReference type="ARBA" id="ARBA00004571"/>
    </source>
</evidence>
<comment type="subcellular location">
    <subcellularLocation>
        <location evidence="1">Cell outer membrane</location>
        <topology evidence="1">Multi-pass membrane protein</topology>
    </subcellularLocation>
</comment>
<dbReference type="Pfam" id="PF25183">
    <property type="entry name" value="OMP_b-brl_4"/>
    <property type="match status" value="1"/>
</dbReference>
<dbReference type="InterPro" id="IPR039426">
    <property type="entry name" value="TonB-dep_rcpt-like"/>
</dbReference>
<proteinExistence type="predicted"/>
<dbReference type="EMBL" id="CP042806">
    <property type="protein sequence ID" value="QEE26727.1"/>
    <property type="molecule type" value="Genomic_DNA"/>
</dbReference>
<feature type="domain" description="TonB-dependent transporter Oar-like beta-barrel" evidence="8">
    <location>
        <begin position="312"/>
        <end position="930"/>
    </location>
</feature>
<keyword evidence="2" id="KW-0813">Transport</keyword>